<organism evidence="1">
    <name type="scientific">Rhizophora mucronata</name>
    <name type="common">Asiatic mangrove</name>
    <dbReference type="NCBI Taxonomy" id="61149"/>
    <lineage>
        <taxon>Eukaryota</taxon>
        <taxon>Viridiplantae</taxon>
        <taxon>Streptophyta</taxon>
        <taxon>Embryophyta</taxon>
        <taxon>Tracheophyta</taxon>
        <taxon>Spermatophyta</taxon>
        <taxon>Magnoliopsida</taxon>
        <taxon>eudicotyledons</taxon>
        <taxon>Gunneridae</taxon>
        <taxon>Pentapetalae</taxon>
        <taxon>rosids</taxon>
        <taxon>fabids</taxon>
        <taxon>Malpighiales</taxon>
        <taxon>Rhizophoraceae</taxon>
        <taxon>Rhizophora</taxon>
    </lineage>
</organism>
<reference evidence="1" key="1">
    <citation type="submission" date="2018-02" db="EMBL/GenBank/DDBJ databases">
        <title>Rhizophora mucronata_Transcriptome.</title>
        <authorList>
            <person name="Meera S.P."/>
            <person name="Sreeshan A."/>
            <person name="Augustine A."/>
        </authorList>
    </citation>
    <scope>NUCLEOTIDE SEQUENCE</scope>
    <source>
        <tissue evidence="1">Leaf</tissue>
    </source>
</reference>
<protein>
    <submittedName>
        <fullName evidence="1">Uncharacterized protein</fullName>
    </submittedName>
</protein>
<proteinExistence type="predicted"/>
<accession>A0A2P2IJS3</accession>
<name>A0A2P2IJS3_RHIMU</name>
<sequence>MCCSTLPPFCFQICPLRAGGGKGVMRCFQWHGVEDILILCGFLCLKYIVLFCIQSSLSLVFYIELGTIFVGFNFSRSSRPVSFWVEESIQTLVVLLCSHLNEKMRSKGLKFVLSARFISDKHKPRPSLLRLTIIIGRLIWT</sequence>
<evidence type="ECO:0000313" key="1">
    <source>
        <dbReference type="EMBL" id="MBW81468.1"/>
    </source>
</evidence>
<dbReference type="AlphaFoldDB" id="A0A2P2IJS3"/>
<dbReference type="EMBL" id="GGEC01000985">
    <property type="protein sequence ID" value="MBW81468.1"/>
    <property type="molecule type" value="Transcribed_RNA"/>
</dbReference>